<comment type="caution">
    <text evidence="1">The sequence shown here is derived from an EMBL/GenBank/DDBJ whole genome shotgun (WGS) entry which is preliminary data.</text>
</comment>
<evidence type="ECO:0000313" key="1">
    <source>
        <dbReference type="EMBL" id="NID11515.1"/>
    </source>
</evidence>
<protein>
    <recommendedName>
        <fullName evidence="3">Cell division protein FtsQ</fullName>
    </recommendedName>
</protein>
<keyword evidence="2" id="KW-1185">Reference proteome</keyword>
<evidence type="ECO:0000313" key="2">
    <source>
        <dbReference type="Proteomes" id="UP000606008"/>
    </source>
</evidence>
<reference evidence="1" key="1">
    <citation type="submission" date="2024-05" db="EMBL/GenBank/DDBJ databases">
        <authorList>
            <person name="Jung D.-H."/>
        </authorList>
    </citation>
    <scope>NUCLEOTIDE SEQUENCE</scope>
    <source>
        <strain evidence="1">JA-25</strain>
    </source>
</reference>
<name>A0ABX0QGG3_9BACT</name>
<organism evidence="1 2">
    <name type="scientific">Fibrivirga algicola</name>
    <dbReference type="NCBI Taxonomy" id="2950420"/>
    <lineage>
        <taxon>Bacteria</taxon>
        <taxon>Pseudomonadati</taxon>
        <taxon>Bacteroidota</taxon>
        <taxon>Cytophagia</taxon>
        <taxon>Cytophagales</taxon>
        <taxon>Spirosomataceae</taxon>
        <taxon>Fibrivirga</taxon>
    </lineage>
</organism>
<proteinExistence type="predicted"/>
<dbReference type="EMBL" id="WAEL01000005">
    <property type="protein sequence ID" value="NID11515.1"/>
    <property type="molecule type" value="Genomic_DNA"/>
</dbReference>
<dbReference type="Proteomes" id="UP000606008">
    <property type="component" value="Unassembled WGS sequence"/>
</dbReference>
<sequence length="257" mass="29315">MFSTFSNRKKWLWRSIGCLTLFGLLAFTEKRLHQRYCKAIVVDIDEVAGQRFLTRRDVTGFLTNNGADPIVGQLFDEIDLSSLEQRLKKYSLIKQAHVSSDLAGNLLVQIEQPKPLARLITGGDELRAVGGQYISDGGRFFPLSMNYSARVPILSGEWFTTHRTLANSTGQPLLALLQYIHESDLWRAQIAEVSVDKSGNVTLWPQVGNYQIEFGKPDAVETKFRKVKLFYTQIAPQKGWDRYHRVSVQYRNQLVCE</sequence>
<gene>
    <name evidence="1" type="ORF">F7231_15175</name>
</gene>
<evidence type="ECO:0008006" key="3">
    <source>
        <dbReference type="Google" id="ProtNLM"/>
    </source>
</evidence>
<accession>A0ABX0QGG3</accession>